<dbReference type="AlphaFoldDB" id="A0A1Y2GZT0"/>
<dbReference type="GO" id="GO:0031417">
    <property type="term" value="C:NatC complex"/>
    <property type="evidence" value="ECO:0007669"/>
    <property type="project" value="InterPro"/>
</dbReference>
<feature type="region of interest" description="Disordered" evidence="1">
    <location>
        <begin position="99"/>
        <end position="128"/>
    </location>
</feature>
<feature type="compositionally biased region" description="Polar residues" evidence="1">
    <location>
        <begin position="106"/>
        <end position="116"/>
    </location>
</feature>
<evidence type="ECO:0000313" key="3">
    <source>
        <dbReference type="Proteomes" id="UP000193648"/>
    </source>
</evidence>
<keyword evidence="3" id="KW-1185">Reference proteome</keyword>
<dbReference type="STRING" id="64571.A0A1Y2GZT0"/>
<dbReference type="InParanoid" id="A0A1Y2GZT0"/>
<dbReference type="InterPro" id="IPR010920">
    <property type="entry name" value="LSM_dom_sf"/>
</dbReference>
<feature type="compositionally biased region" description="Pro residues" evidence="1">
    <location>
        <begin position="117"/>
        <end position="126"/>
    </location>
</feature>
<dbReference type="InterPro" id="IPR050914">
    <property type="entry name" value="snRNP_SmB/NAA38-like"/>
</dbReference>
<evidence type="ECO:0000313" key="2">
    <source>
        <dbReference type="EMBL" id="ORZ27776.1"/>
    </source>
</evidence>
<protein>
    <recommendedName>
        <fullName evidence="4">LSM domain-containing protein</fullName>
    </recommendedName>
</protein>
<sequence>MDVDTDFLEDPPQVALLRSLLNRSTRIQITDGRLFEGQFMCIDHSKNIILASAYESRPAYLNPSLATTTTSSSLSVATQDKKAITDAIANAIAATTTATTARVNEPNKQASTSNQHPYPPQVPPPRSGILKNKEEEERRFVGQIMIPGHHIVKAEMDTSHLRGLDSRIKSTKYDMQYLRGK</sequence>
<proteinExistence type="predicted"/>
<dbReference type="OrthoDB" id="368909at2759"/>
<dbReference type="PANTHER" id="PTHR10701:SF5">
    <property type="entry name" value="N-ALPHA-ACETYLTRANSFERASE 38, NATC AUXILIARY SUBUNIT"/>
    <property type="match status" value="1"/>
</dbReference>
<gene>
    <name evidence="2" type="ORF">BCR41DRAFT_383498</name>
</gene>
<evidence type="ECO:0008006" key="4">
    <source>
        <dbReference type="Google" id="ProtNLM"/>
    </source>
</evidence>
<dbReference type="EMBL" id="MCFF01000003">
    <property type="protein sequence ID" value="ORZ27776.1"/>
    <property type="molecule type" value="Genomic_DNA"/>
</dbReference>
<dbReference type="Proteomes" id="UP000193648">
    <property type="component" value="Unassembled WGS sequence"/>
</dbReference>
<dbReference type="RefSeq" id="XP_021885479.1">
    <property type="nucleotide sequence ID" value="XM_022027473.1"/>
</dbReference>
<organism evidence="2 3">
    <name type="scientific">Lobosporangium transversale</name>
    <dbReference type="NCBI Taxonomy" id="64571"/>
    <lineage>
        <taxon>Eukaryota</taxon>
        <taxon>Fungi</taxon>
        <taxon>Fungi incertae sedis</taxon>
        <taxon>Mucoromycota</taxon>
        <taxon>Mortierellomycotina</taxon>
        <taxon>Mortierellomycetes</taxon>
        <taxon>Mortierellales</taxon>
        <taxon>Mortierellaceae</taxon>
        <taxon>Lobosporangium</taxon>
    </lineage>
</organism>
<reference evidence="2 3" key="1">
    <citation type="submission" date="2016-07" db="EMBL/GenBank/DDBJ databases">
        <title>Pervasive Adenine N6-methylation of Active Genes in Fungi.</title>
        <authorList>
            <consortium name="DOE Joint Genome Institute"/>
            <person name="Mondo S.J."/>
            <person name="Dannebaum R.O."/>
            <person name="Kuo R.C."/>
            <person name="Labutti K."/>
            <person name="Haridas S."/>
            <person name="Kuo A."/>
            <person name="Salamov A."/>
            <person name="Ahrendt S.R."/>
            <person name="Lipzen A."/>
            <person name="Sullivan W."/>
            <person name="Andreopoulos W.B."/>
            <person name="Clum A."/>
            <person name="Lindquist E."/>
            <person name="Daum C."/>
            <person name="Ramamoorthy G.K."/>
            <person name="Gryganskyi A."/>
            <person name="Culley D."/>
            <person name="Magnuson J.K."/>
            <person name="James T.Y."/>
            <person name="O'Malley M.A."/>
            <person name="Stajich J.E."/>
            <person name="Spatafora J.W."/>
            <person name="Visel A."/>
            <person name="Grigoriev I.V."/>
        </authorList>
    </citation>
    <scope>NUCLEOTIDE SEQUENCE [LARGE SCALE GENOMIC DNA]</scope>
    <source>
        <strain evidence="2 3">NRRL 3116</strain>
    </source>
</reference>
<dbReference type="Gene3D" id="2.30.30.100">
    <property type="match status" value="1"/>
</dbReference>
<dbReference type="GeneID" id="33569316"/>
<dbReference type="InterPro" id="IPR034110">
    <property type="entry name" value="LSMD1_Sm"/>
</dbReference>
<comment type="caution">
    <text evidence="2">The sequence shown here is derived from an EMBL/GenBank/DDBJ whole genome shotgun (WGS) entry which is preliminary data.</text>
</comment>
<accession>A0A1Y2GZT0</accession>
<name>A0A1Y2GZT0_9FUNG</name>
<dbReference type="SUPFAM" id="SSF50182">
    <property type="entry name" value="Sm-like ribonucleoproteins"/>
    <property type="match status" value="1"/>
</dbReference>
<dbReference type="PANTHER" id="PTHR10701">
    <property type="entry name" value="SMALL NUCLEAR RIBONUCLEOPROTEIN-ASSOCIATED PROTEIN B AND N"/>
    <property type="match status" value="1"/>
</dbReference>
<dbReference type="CDD" id="cd06168">
    <property type="entry name" value="LSMD1"/>
    <property type="match status" value="1"/>
</dbReference>
<evidence type="ECO:0000256" key="1">
    <source>
        <dbReference type="SAM" id="MobiDB-lite"/>
    </source>
</evidence>